<evidence type="ECO:0000313" key="2">
    <source>
        <dbReference type="Proteomes" id="UP000193380"/>
    </source>
</evidence>
<dbReference type="STRING" id="8022.A0A060X8S4"/>
<organism evidence="1 2">
    <name type="scientific">Oncorhynchus mykiss</name>
    <name type="common">Rainbow trout</name>
    <name type="synonym">Salmo gairdneri</name>
    <dbReference type="NCBI Taxonomy" id="8022"/>
    <lineage>
        <taxon>Eukaryota</taxon>
        <taxon>Metazoa</taxon>
        <taxon>Chordata</taxon>
        <taxon>Craniata</taxon>
        <taxon>Vertebrata</taxon>
        <taxon>Euteleostomi</taxon>
        <taxon>Actinopterygii</taxon>
        <taxon>Neopterygii</taxon>
        <taxon>Teleostei</taxon>
        <taxon>Protacanthopterygii</taxon>
        <taxon>Salmoniformes</taxon>
        <taxon>Salmonidae</taxon>
        <taxon>Salmoninae</taxon>
        <taxon>Oncorhynchus</taxon>
    </lineage>
</organism>
<reference evidence="1" key="1">
    <citation type="journal article" date="2014" name="Nat. Commun.">
        <title>The rainbow trout genome provides novel insights into evolution after whole-genome duplication in vertebrates.</title>
        <authorList>
            <person name="Berthelot C."/>
            <person name="Brunet F."/>
            <person name="Chalopin D."/>
            <person name="Juanchich A."/>
            <person name="Bernard M."/>
            <person name="Noel B."/>
            <person name="Bento P."/>
            <person name="Da Silva C."/>
            <person name="Labadie K."/>
            <person name="Alberti A."/>
            <person name="Aury J.M."/>
            <person name="Louis A."/>
            <person name="Dehais P."/>
            <person name="Bardou P."/>
            <person name="Montfort J."/>
            <person name="Klopp C."/>
            <person name="Cabau C."/>
            <person name="Gaspin C."/>
            <person name="Thorgaard G.H."/>
            <person name="Boussaha M."/>
            <person name="Quillet E."/>
            <person name="Guyomard R."/>
            <person name="Galiana D."/>
            <person name="Bobe J."/>
            <person name="Volff J.N."/>
            <person name="Genet C."/>
            <person name="Wincker P."/>
            <person name="Jaillon O."/>
            <person name="Roest Crollius H."/>
            <person name="Guiguen Y."/>
        </authorList>
    </citation>
    <scope>NUCLEOTIDE SEQUENCE [LARGE SCALE GENOMIC DNA]</scope>
</reference>
<proteinExistence type="predicted"/>
<sequence length="80" mass="9269">MTSFSLFLSQLVIEARLPFTIQVHRKHAGYQRVTHHFALNNLQSTNSGFGYINSENVFKVCDKPHPLLVKSMLEHCQFQH</sequence>
<dbReference type="Proteomes" id="UP000193380">
    <property type="component" value="Unassembled WGS sequence"/>
</dbReference>
<dbReference type="AlphaFoldDB" id="A0A060X8S4"/>
<reference evidence="1" key="2">
    <citation type="submission" date="2014-03" db="EMBL/GenBank/DDBJ databases">
        <authorList>
            <person name="Genoscope - CEA"/>
        </authorList>
    </citation>
    <scope>NUCLEOTIDE SEQUENCE</scope>
</reference>
<dbReference type="EMBL" id="FR904922">
    <property type="protein sequence ID" value="CDQ73704.1"/>
    <property type="molecule type" value="Genomic_DNA"/>
</dbReference>
<gene>
    <name evidence="1" type="ORF">GSONMT00033727001</name>
</gene>
<dbReference type="PaxDb" id="8022-A0A060X8S4"/>
<accession>A0A060X8S4</accession>
<protein>
    <submittedName>
        <fullName evidence="1">Uncharacterized protein</fullName>
    </submittedName>
</protein>
<evidence type="ECO:0000313" key="1">
    <source>
        <dbReference type="EMBL" id="CDQ73704.1"/>
    </source>
</evidence>
<name>A0A060X8S4_ONCMY</name>